<reference evidence="3" key="1">
    <citation type="submission" date="2025-08" db="UniProtKB">
        <authorList>
            <consortium name="RefSeq"/>
        </authorList>
    </citation>
    <scope>IDENTIFICATION</scope>
</reference>
<dbReference type="AlphaFoldDB" id="A0A7E5WEN8"/>
<dbReference type="Proteomes" id="UP000322000">
    <property type="component" value="Chromosome 16"/>
</dbReference>
<proteinExistence type="predicted"/>
<dbReference type="InParanoid" id="A0A7E5WEN8"/>
<gene>
    <name evidence="3" type="primary">LOC113502009</name>
</gene>
<evidence type="ECO:0000313" key="2">
    <source>
        <dbReference type="Proteomes" id="UP000322000"/>
    </source>
</evidence>
<sequence>MAEQIEINNKSFTILVFMLPNDTIVVNDDRGRQPKRQKRDSGGGFSDSSKMSQTKVMQVFLQMWIKNPFTSTHVGGTNPLHPDTVKPVVQLFKQRIIAFFFPEVGGSEEER</sequence>
<name>A0A7E5WEN8_TRINI</name>
<dbReference type="OrthoDB" id="7434164at2759"/>
<evidence type="ECO:0000313" key="3">
    <source>
        <dbReference type="RefSeq" id="XP_026739165.1"/>
    </source>
</evidence>
<evidence type="ECO:0000256" key="1">
    <source>
        <dbReference type="SAM" id="MobiDB-lite"/>
    </source>
</evidence>
<feature type="region of interest" description="Disordered" evidence="1">
    <location>
        <begin position="26"/>
        <end position="51"/>
    </location>
</feature>
<accession>A0A7E5WEN8</accession>
<organism evidence="2 3">
    <name type="scientific">Trichoplusia ni</name>
    <name type="common">Cabbage looper</name>
    <dbReference type="NCBI Taxonomy" id="7111"/>
    <lineage>
        <taxon>Eukaryota</taxon>
        <taxon>Metazoa</taxon>
        <taxon>Ecdysozoa</taxon>
        <taxon>Arthropoda</taxon>
        <taxon>Hexapoda</taxon>
        <taxon>Insecta</taxon>
        <taxon>Pterygota</taxon>
        <taxon>Neoptera</taxon>
        <taxon>Endopterygota</taxon>
        <taxon>Lepidoptera</taxon>
        <taxon>Glossata</taxon>
        <taxon>Ditrysia</taxon>
        <taxon>Noctuoidea</taxon>
        <taxon>Noctuidae</taxon>
        <taxon>Plusiinae</taxon>
        <taxon>Trichoplusia</taxon>
    </lineage>
</organism>
<keyword evidence="2" id="KW-1185">Reference proteome</keyword>
<dbReference type="GeneID" id="113502009"/>
<protein>
    <submittedName>
        <fullName evidence="3">Uncharacterized protein LOC113502009</fullName>
    </submittedName>
</protein>
<dbReference type="KEGG" id="tnl:113502009"/>
<dbReference type="RefSeq" id="XP_026739165.1">
    <property type="nucleotide sequence ID" value="XM_026883364.1"/>
</dbReference>